<keyword evidence="4 5" id="KW-0472">Membrane</keyword>
<evidence type="ECO:0000256" key="1">
    <source>
        <dbReference type="ARBA" id="ARBA00004141"/>
    </source>
</evidence>
<feature type="transmembrane region" description="Helical" evidence="5">
    <location>
        <begin position="64"/>
        <end position="85"/>
    </location>
</feature>
<evidence type="ECO:0000256" key="3">
    <source>
        <dbReference type="ARBA" id="ARBA00022989"/>
    </source>
</evidence>
<dbReference type="PANTHER" id="PTHR37955">
    <property type="entry name" value="TELLURITE RESISTANCE PROTEIN TEHA"/>
    <property type="match status" value="1"/>
</dbReference>
<evidence type="ECO:0000256" key="2">
    <source>
        <dbReference type="ARBA" id="ARBA00022692"/>
    </source>
</evidence>
<dbReference type="InterPro" id="IPR038665">
    <property type="entry name" value="Voltage-dep_anion_channel_sf"/>
</dbReference>
<dbReference type="GO" id="GO:0005886">
    <property type="term" value="C:plasma membrane"/>
    <property type="evidence" value="ECO:0007669"/>
    <property type="project" value="TreeGrafter"/>
</dbReference>
<dbReference type="PANTHER" id="PTHR37955:SF1">
    <property type="entry name" value="DEP DOMAIN-CONTAINING PROTEIN"/>
    <property type="match status" value="1"/>
</dbReference>
<proteinExistence type="predicted"/>
<organism evidence="6 7">
    <name type="scientific">Dolosigranulum pigrum</name>
    <dbReference type="NCBI Taxonomy" id="29394"/>
    <lineage>
        <taxon>Bacteria</taxon>
        <taxon>Bacillati</taxon>
        <taxon>Bacillota</taxon>
        <taxon>Bacilli</taxon>
        <taxon>Lactobacillales</taxon>
        <taxon>Carnobacteriaceae</taxon>
        <taxon>Dolosigranulum</taxon>
    </lineage>
</organism>
<feature type="transmembrane region" description="Helical" evidence="5">
    <location>
        <begin position="273"/>
        <end position="294"/>
    </location>
</feature>
<evidence type="ECO:0000313" key="6">
    <source>
        <dbReference type="EMBL" id="OOL81430.1"/>
    </source>
</evidence>
<feature type="transmembrane region" description="Helical" evidence="5">
    <location>
        <begin position="7"/>
        <end position="25"/>
    </location>
</feature>
<dbReference type="CDD" id="cd09325">
    <property type="entry name" value="TDT_C4-dicarb_trans"/>
    <property type="match status" value="1"/>
</dbReference>
<feature type="transmembrane region" description="Helical" evidence="5">
    <location>
        <begin position="31"/>
        <end position="52"/>
    </location>
</feature>
<evidence type="ECO:0008006" key="8">
    <source>
        <dbReference type="Google" id="ProtNLM"/>
    </source>
</evidence>
<feature type="transmembrane region" description="Helical" evidence="5">
    <location>
        <begin position="151"/>
        <end position="175"/>
    </location>
</feature>
<dbReference type="InterPro" id="IPR004695">
    <property type="entry name" value="SLAC1/Mae1/Ssu1/TehA"/>
</dbReference>
<feature type="transmembrane region" description="Helical" evidence="5">
    <location>
        <begin position="124"/>
        <end position="145"/>
    </location>
</feature>
<feature type="transmembrane region" description="Helical" evidence="5">
    <location>
        <begin position="91"/>
        <end position="112"/>
    </location>
</feature>
<protein>
    <recommendedName>
        <fullName evidence="8">TDT family transporter</fullName>
    </recommendedName>
</protein>
<comment type="subcellular location">
    <subcellularLocation>
        <location evidence="1">Membrane</location>
        <topology evidence="1">Multi-pass membrane protein</topology>
    </subcellularLocation>
</comment>
<accession>A0A1S8KP03</accession>
<comment type="caution">
    <text evidence="6">The sequence shown here is derived from an EMBL/GenBank/DDBJ whole genome shotgun (WGS) entry which is preliminary data.</text>
</comment>
<dbReference type="Pfam" id="PF03595">
    <property type="entry name" value="SLAC1"/>
    <property type="match status" value="1"/>
</dbReference>
<evidence type="ECO:0000256" key="4">
    <source>
        <dbReference type="ARBA" id="ARBA00023136"/>
    </source>
</evidence>
<keyword evidence="3 5" id="KW-1133">Transmembrane helix</keyword>
<feature type="transmembrane region" description="Helical" evidence="5">
    <location>
        <begin position="211"/>
        <end position="231"/>
    </location>
</feature>
<dbReference type="Proteomes" id="UP000190409">
    <property type="component" value="Unassembled WGS sequence"/>
</dbReference>
<dbReference type="Gene3D" id="1.50.10.150">
    <property type="entry name" value="Voltage-dependent anion channel"/>
    <property type="match status" value="1"/>
</dbReference>
<feature type="transmembrane region" description="Helical" evidence="5">
    <location>
        <begin position="187"/>
        <end position="205"/>
    </location>
</feature>
<evidence type="ECO:0000256" key="5">
    <source>
        <dbReference type="SAM" id="Phobius"/>
    </source>
</evidence>
<sequence>MNLAKKEIVPLSGVALGLAALGNLLGQFSVWARYLCGVLSLGLMVVVSIYMFQHTEQFKQKMKHPVMMSVFGTFSMAGMLLATYVMPLSAILARIIWMIFILLHIFIAVAFTKRFVFNFDRMNVFPSWYIVYVGIVVVSVTAPLFNALLSGQVAFVVGLVTYIMLLPIVFYRVLVTKQFPLPAQSSIAINAAPAALLLAGYVSSFPEGSKIIFYLLMVVSQALFIFVLCRLPKIMTKQFFPGFSAFTFPFVISALSLRVALKAAAGQGGIWPALRMIALLEVIFATVMVGYVFIRNMKYLFQASDMN</sequence>
<reference evidence="6 7" key="1">
    <citation type="submission" date="2017-01" db="EMBL/GenBank/DDBJ databases">
        <title>Complete Genome Sequence of Dolosigranulum pigrum isolated from a Patient with interstitial lung disease.</title>
        <authorList>
            <person name="Mukhopadhyay R."/>
            <person name="Joaquin J."/>
            <person name="Hogue R."/>
            <person name="Fitzgerald S."/>
            <person name="Jospin G."/>
            <person name="Eisen J.A."/>
            <person name="Chaturvedi V."/>
        </authorList>
    </citation>
    <scope>NUCLEOTIDE SEQUENCE [LARGE SCALE GENOMIC DNA]</scope>
    <source>
        <strain evidence="6 7">15S00348</strain>
    </source>
</reference>
<evidence type="ECO:0000313" key="7">
    <source>
        <dbReference type="Proteomes" id="UP000190409"/>
    </source>
</evidence>
<name>A0A1S8KP03_9LACT</name>
<keyword evidence="2 5" id="KW-0812">Transmembrane</keyword>
<dbReference type="AlphaFoldDB" id="A0A1S8KP03"/>
<feature type="transmembrane region" description="Helical" evidence="5">
    <location>
        <begin position="243"/>
        <end position="261"/>
    </location>
</feature>
<dbReference type="InterPro" id="IPR052951">
    <property type="entry name" value="Tellurite_res_ion_channel"/>
</dbReference>
<dbReference type="EMBL" id="MUYF01000003">
    <property type="protein sequence ID" value="OOL81430.1"/>
    <property type="molecule type" value="Genomic_DNA"/>
</dbReference>
<gene>
    <name evidence="6" type="ORF">BWX42_06575</name>
</gene>
<dbReference type="GO" id="GO:0046583">
    <property type="term" value="F:monoatomic cation efflux transmembrane transporter activity"/>
    <property type="evidence" value="ECO:0007669"/>
    <property type="project" value="TreeGrafter"/>
</dbReference>